<dbReference type="PROSITE" id="PS50883">
    <property type="entry name" value="EAL"/>
    <property type="match status" value="1"/>
</dbReference>
<dbReference type="GO" id="GO:0071111">
    <property type="term" value="F:cyclic-guanylate-specific phosphodiesterase activity"/>
    <property type="evidence" value="ECO:0007669"/>
    <property type="project" value="InterPro"/>
</dbReference>
<evidence type="ECO:0000313" key="2">
    <source>
        <dbReference type="EMBL" id="AHC13923.1"/>
    </source>
</evidence>
<feature type="domain" description="EAL" evidence="1">
    <location>
        <begin position="93"/>
        <end position="333"/>
    </location>
</feature>
<proteinExistence type="predicted"/>
<dbReference type="CDD" id="cd01948">
    <property type="entry name" value="EAL"/>
    <property type="match status" value="1"/>
</dbReference>
<dbReference type="HOGENOM" id="CLU_000445_70_0_12"/>
<protein>
    <submittedName>
        <fullName evidence="2">EAL domain protein</fullName>
    </submittedName>
</protein>
<dbReference type="STRING" id="1307761.L21SP2_0491"/>
<dbReference type="Pfam" id="PF00563">
    <property type="entry name" value="EAL"/>
    <property type="match status" value="1"/>
</dbReference>
<dbReference type="SUPFAM" id="SSF141868">
    <property type="entry name" value="EAL domain-like"/>
    <property type="match status" value="1"/>
</dbReference>
<dbReference type="InterPro" id="IPR050706">
    <property type="entry name" value="Cyclic-di-GMP_PDE-like"/>
</dbReference>
<gene>
    <name evidence="2" type="ORF">L21SP2_0491</name>
</gene>
<dbReference type="eggNOG" id="COG2200">
    <property type="taxonomic scope" value="Bacteria"/>
</dbReference>
<dbReference type="AlphaFoldDB" id="V5WDN7"/>
<keyword evidence="3" id="KW-1185">Reference proteome</keyword>
<organism evidence="2 3">
    <name type="scientific">Salinispira pacifica</name>
    <dbReference type="NCBI Taxonomy" id="1307761"/>
    <lineage>
        <taxon>Bacteria</taxon>
        <taxon>Pseudomonadati</taxon>
        <taxon>Spirochaetota</taxon>
        <taxon>Spirochaetia</taxon>
        <taxon>Spirochaetales</taxon>
        <taxon>Spirochaetaceae</taxon>
        <taxon>Salinispira</taxon>
    </lineage>
</organism>
<accession>V5WDN7</accession>
<dbReference type="InterPro" id="IPR035919">
    <property type="entry name" value="EAL_sf"/>
</dbReference>
<evidence type="ECO:0000259" key="1">
    <source>
        <dbReference type="PROSITE" id="PS50883"/>
    </source>
</evidence>
<evidence type="ECO:0000313" key="3">
    <source>
        <dbReference type="Proteomes" id="UP000018680"/>
    </source>
</evidence>
<dbReference type="EMBL" id="CP006939">
    <property type="protein sequence ID" value="AHC13923.1"/>
    <property type="molecule type" value="Genomic_DNA"/>
</dbReference>
<dbReference type="SMART" id="SM00052">
    <property type="entry name" value="EAL"/>
    <property type="match status" value="1"/>
</dbReference>
<dbReference type="InterPro" id="IPR001633">
    <property type="entry name" value="EAL_dom"/>
</dbReference>
<reference evidence="2 3" key="1">
    <citation type="journal article" date="2015" name="Stand. Genomic Sci.">
        <title>Complete genome sequence and description of Salinispira pacifica gen. nov., sp. nov., a novel spirochaete isolated form a hypersaline microbial mat.</title>
        <authorList>
            <person name="Ben Hania W."/>
            <person name="Joseph M."/>
            <person name="Schumann P."/>
            <person name="Bunk B."/>
            <person name="Fiebig A."/>
            <person name="Sproer C."/>
            <person name="Klenk H.P."/>
            <person name="Fardeau M.L."/>
            <person name="Spring S."/>
        </authorList>
    </citation>
    <scope>NUCLEOTIDE SEQUENCE [LARGE SCALE GENOMIC DNA]</scope>
    <source>
        <strain evidence="2 3">L21-RPul-D2</strain>
    </source>
</reference>
<dbReference type="PANTHER" id="PTHR33121">
    <property type="entry name" value="CYCLIC DI-GMP PHOSPHODIESTERASE PDEF"/>
    <property type="match status" value="1"/>
</dbReference>
<name>V5WDN7_9SPIO</name>
<dbReference type="Gene3D" id="3.20.20.450">
    <property type="entry name" value="EAL domain"/>
    <property type="match status" value="1"/>
</dbReference>
<dbReference type="PANTHER" id="PTHR33121:SF15">
    <property type="entry name" value="BLUE LIGHT- AND TEMPERATURE-REGULATED ANTIREPRESSOR BLUF"/>
    <property type="match status" value="1"/>
</dbReference>
<sequence>MIPSGVLYLSPAIALTGDKLEKAFSDTGAALHESDGLFSARVSREQIAQVMENHRTDFTDAELSGTKALFVPPEREPTIHDLIHMESLLSIFSRLEGNWLLDMLRERRLRHVFHPIRNAENPEIIYGREVLLRGVDRDGNSVNPGIIFSVARKADLLFYLDREARISAVNRASEKRLKEKLFINFNPTSIYSPDYCLKTTMEAIEATQFRPEDIVFELVESDYIRDIPRMLEIVDFYRSNGFQVALDDLGSGYSSLNLLHQLHPDIVKLDMDMVMGVSSDTFKQSILKSIIELSRQMKITTIAEGVEDEDDYRWVKNLGVDLVQGFLFGKPQE</sequence>
<dbReference type="KEGG" id="slr:L21SP2_0491"/>
<dbReference type="Proteomes" id="UP000018680">
    <property type="component" value="Chromosome"/>
</dbReference>